<dbReference type="Proteomes" id="UP000611554">
    <property type="component" value="Unassembled WGS sequence"/>
</dbReference>
<organism evidence="3 4">
    <name type="scientific">Streptosporangium pseudovulgare</name>
    <dbReference type="NCBI Taxonomy" id="35765"/>
    <lineage>
        <taxon>Bacteria</taxon>
        <taxon>Bacillati</taxon>
        <taxon>Actinomycetota</taxon>
        <taxon>Actinomycetes</taxon>
        <taxon>Streptosporangiales</taxon>
        <taxon>Streptosporangiaceae</taxon>
        <taxon>Streptosporangium</taxon>
    </lineage>
</organism>
<protein>
    <recommendedName>
        <fullName evidence="2">STAS domain-containing protein</fullName>
    </recommendedName>
</protein>
<gene>
    <name evidence="3" type="ORF">GCM10010140_21540</name>
</gene>
<feature type="domain" description="STAS" evidence="2">
    <location>
        <begin position="90"/>
        <end position="177"/>
    </location>
</feature>
<dbReference type="Pfam" id="PF13466">
    <property type="entry name" value="STAS_2"/>
    <property type="match status" value="1"/>
</dbReference>
<feature type="compositionally biased region" description="Basic and acidic residues" evidence="1">
    <location>
        <begin position="9"/>
        <end position="22"/>
    </location>
</feature>
<dbReference type="Gene3D" id="3.30.750.24">
    <property type="entry name" value="STAS domain"/>
    <property type="match status" value="1"/>
</dbReference>
<proteinExistence type="predicted"/>
<dbReference type="PROSITE" id="PS50801">
    <property type="entry name" value="STAS"/>
    <property type="match status" value="1"/>
</dbReference>
<dbReference type="CDD" id="cd07043">
    <property type="entry name" value="STAS_anti-anti-sigma_factors"/>
    <property type="match status" value="1"/>
</dbReference>
<name>A0ABQ2QPS2_9ACTN</name>
<evidence type="ECO:0000313" key="3">
    <source>
        <dbReference type="EMBL" id="GGP91493.1"/>
    </source>
</evidence>
<dbReference type="InterPro" id="IPR036513">
    <property type="entry name" value="STAS_dom_sf"/>
</dbReference>
<dbReference type="InterPro" id="IPR058548">
    <property type="entry name" value="MlaB-like_STAS"/>
</dbReference>
<comment type="caution">
    <text evidence="3">The sequence shown here is derived from an EMBL/GenBank/DDBJ whole genome shotgun (WGS) entry which is preliminary data.</text>
</comment>
<reference evidence="4" key="1">
    <citation type="journal article" date="2019" name="Int. J. Syst. Evol. Microbiol.">
        <title>The Global Catalogue of Microorganisms (GCM) 10K type strain sequencing project: providing services to taxonomists for standard genome sequencing and annotation.</title>
        <authorList>
            <consortium name="The Broad Institute Genomics Platform"/>
            <consortium name="The Broad Institute Genome Sequencing Center for Infectious Disease"/>
            <person name="Wu L."/>
            <person name="Ma J."/>
        </authorList>
    </citation>
    <scope>NUCLEOTIDE SEQUENCE [LARGE SCALE GENOMIC DNA]</scope>
    <source>
        <strain evidence="4">JCM 3115</strain>
    </source>
</reference>
<sequence>MLEGPQVAKGDESGAVHSDDTPRSIPSTSYGIAGTLEVPIVNLRVVIMSIWPGARPRGQPPPSSGDFPRDAREQLLHGLRISVLAAPVRLKVSGEIDRTTRVPWAEALDGLTLGGDDMHLDLSELTFIDVRGVWLLTEAARNLPSGKKVYLHHSPYCLRSVLTLIGSDPSPIQVEIS</sequence>
<evidence type="ECO:0000256" key="1">
    <source>
        <dbReference type="SAM" id="MobiDB-lite"/>
    </source>
</evidence>
<dbReference type="SUPFAM" id="SSF52091">
    <property type="entry name" value="SpoIIaa-like"/>
    <property type="match status" value="1"/>
</dbReference>
<evidence type="ECO:0000313" key="4">
    <source>
        <dbReference type="Proteomes" id="UP000611554"/>
    </source>
</evidence>
<accession>A0ABQ2QPS2</accession>
<keyword evidence="4" id="KW-1185">Reference proteome</keyword>
<dbReference type="InterPro" id="IPR002645">
    <property type="entry name" value="STAS_dom"/>
</dbReference>
<evidence type="ECO:0000259" key="2">
    <source>
        <dbReference type="PROSITE" id="PS50801"/>
    </source>
</evidence>
<dbReference type="EMBL" id="BMQJ01000004">
    <property type="protein sequence ID" value="GGP91493.1"/>
    <property type="molecule type" value="Genomic_DNA"/>
</dbReference>
<feature type="region of interest" description="Disordered" evidence="1">
    <location>
        <begin position="1"/>
        <end position="28"/>
    </location>
</feature>